<dbReference type="PANTHER" id="PTHR43156:SF2">
    <property type="entry name" value="STAGE II SPORULATION PROTEIN E"/>
    <property type="match status" value="1"/>
</dbReference>
<feature type="domain" description="PPM-type phosphatase" evidence="3">
    <location>
        <begin position="373"/>
        <end position="585"/>
    </location>
</feature>
<dbReference type="Gene3D" id="3.30.450.20">
    <property type="entry name" value="PAS domain"/>
    <property type="match status" value="1"/>
</dbReference>
<reference evidence="4 5" key="1">
    <citation type="submission" date="2018-12" db="EMBL/GenBank/DDBJ databases">
        <title>Draft genome sequence of Embleya hyalina NBRC 13850T.</title>
        <authorList>
            <person name="Komaki H."/>
            <person name="Hosoyama A."/>
            <person name="Kimura A."/>
            <person name="Ichikawa N."/>
            <person name="Tamura T."/>
        </authorList>
    </citation>
    <scope>NUCLEOTIDE SEQUENCE [LARGE SCALE GENOMIC DNA]</scope>
    <source>
        <strain evidence="4 5">NBRC 13850</strain>
    </source>
</reference>
<evidence type="ECO:0000313" key="4">
    <source>
        <dbReference type="EMBL" id="GCD94604.1"/>
    </source>
</evidence>
<dbReference type="Pfam" id="PF01590">
    <property type="entry name" value="GAF"/>
    <property type="match status" value="1"/>
</dbReference>
<dbReference type="EMBL" id="BIFH01000016">
    <property type="protein sequence ID" value="GCD94604.1"/>
    <property type="molecule type" value="Genomic_DNA"/>
</dbReference>
<evidence type="ECO:0000313" key="5">
    <source>
        <dbReference type="Proteomes" id="UP000286931"/>
    </source>
</evidence>
<dbReference type="InterPro" id="IPR003018">
    <property type="entry name" value="GAF"/>
</dbReference>
<dbReference type="SMART" id="SM00065">
    <property type="entry name" value="GAF"/>
    <property type="match status" value="1"/>
</dbReference>
<proteinExistence type="predicted"/>
<dbReference type="SUPFAM" id="SSF55785">
    <property type="entry name" value="PYP-like sensor domain (PAS domain)"/>
    <property type="match status" value="1"/>
</dbReference>
<dbReference type="Pfam" id="PF07228">
    <property type="entry name" value="SpoIIE"/>
    <property type="match status" value="1"/>
</dbReference>
<feature type="domain" description="GAF" evidence="2">
    <location>
        <begin position="183"/>
        <end position="355"/>
    </location>
</feature>
<name>A0A401YJ03_9ACTN</name>
<organism evidence="4 5">
    <name type="scientific">Embleya hyalina</name>
    <dbReference type="NCBI Taxonomy" id="516124"/>
    <lineage>
        <taxon>Bacteria</taxon>
        <taxon>Bacillati</taxon>
        <taxon>Actinomycetota</taxon>
        <taxon>Actinomycetes</taxon>
        <taxon>Kitasatosporales</taxon>
        <taxon>Streptomycetaceae</taxon>
        <taxon>Embleya</taxon>
    </lineage>
</organism>
<dbReference type="Gene3D" id="3.30.450.40">
    <property type="match status" value="1"/>
</dbReference>
<dbReference type="Gene3D" id="3.60.40.10">
    <property type="entry name" value="PPM-type phosphatase domain"/>
    <property type="match status" value="1"/>
</dbReference>
<dbReference type="Pfam" id="PF08448">
    <property type="entry name" value="PAS_4"/>
    <property type="match status" value="1"/>
</dbReference>
<dbReference type="InterPro" id="IPR001932">
    <property type="entry name" value="PPM-type_phosphatase-like_dom"/>
</dbReference>
<dbReference type="InterPro" id="IPR013656">
    <property type="entry name" value="PAS_4"/>
</dbReference>
<comment type="caution">
    <text evidence="4">The sequence shown here is derived from an EMBL/GenBank/DDBJ whole genome shotgun (WGS) entry which is preliminary data.</text>
</comment>
<sequence>MALDEYADPPMMVPEVDAVTGAVARLVGTRAGDVRDVGAYAVLQGLLDGTPAAVGVMSPTMRYLYVNPALARMNGLPAEVHLGRTIGEVLPDVDAKEDVLRAVLRDGVAREATSSGTTHAGPPGRRWWHGAYHRLEHEGEVVGLAAVLLEVSESRRTQLELDAARRRLAVLDAAATRVGTTLDLVETCEELAELFVAELSDVATVDVFAVEGANGTPHQPLDLVRMWRAALSHRPGMAEQAAILRQPGENVDYQQGSMVPRALSERSPVVVNRAADEEMARQVSSPDRLAVFRSVGLHSVVALPLVARGSAIGMVTMSRHGAADEFSPEDVILARDLARRGAISVDNARRYAHEHDIALALQHALLAAPDAPHPDIELASRYRPAGSSVEVGGDWYDAVALSGGRTLLAVGDVMGHGVQAAVEMSQFRALLRVQARSDLEPHEILAAVDRTSTKAGIERVASCLLVLVDPATDTVTFASAGHLPPLLVGPGDAAELVDVPVGPPLGTGFGGYGSVRRRSDPDRVLVMYTDGLVERRGEDIGESLQRLTRVGLTAETPLVRLVDTVIARMITDKPEDDIAVLAARRRPAARGGSTSTR</sequence>
<dbReference type="SUPFAM" id="SSF55781">
    <property type="entry name" value="GAF domain-like"/>
    <property type="match status" value="1"/>
</dbReference>
<dbReference type="SUPFAM" id="SSF81606">
    <property type="entry name" value="PP2C-like"/>
    <property type="match status" value="1"/>
</dbReference>
<gene>
    <name evidence="4" type="ORF">EHYA_02273</name>
</gene>
<dbReference type="GO" id="GO:0016791">
    <property type="term" value="F:phosphatase activity"/>
    <property type="evidence" value="ECO:0007669"/>
    <property type="project" value="TreeGrafter"/>
</dbReference>
<dbReference type="InterPro" id="IPR036457">
    <property type="entry name" value="PPM-type-like_dom_sf"/>
</dbReference>
<dbReference type="PANTHER" id="PTHR43156">
    <property type="entry name" value="STAGE II SPORULATION PROTEIN E-RELATED"/>
    <property type="match status" value="1"/>
</dbReference>
<dbReference type="SMART" id="SM00331">
    <property type="entry name" value="PP2C_SIG"/>
    <property type="match status" value="1"/>
</dbReference>
<protein>
    <recommendedName>
        <fullName evidence="6">PAS domain-containing protein</fullName>
    </recommendedName>
</protein>
<dbReference type="InterPro" id="IPR052016">
    <property type="entry name" value="Bact_Sigma-Reg"/>
</dbReference>
<evidence type="ECO:0008006" key="6">
    <source>
        <dbReference type="Google" id="ProtNLM"/>
    </source>
</evidence>
<evidence type="ECO:0000259" key="3">
    <source>
        <dbReference type="SMART" id="SM00331"/>
    </source>
</evidence>
<dbReference type="InterPro" id="IPR035965">
    <property type="entry name" value="PAS-like_dom_sf"/>
</dbReference>
<accession>A0A401YJ03</accession>
<dbReference type="InterPro" id="IPR029016">
    <property type="entry name" value="GAF-like_dom_sf"/>
</dbReference>
<keyword evidence="1" id="KW-0378">Hydrolase</keyword>
<evidence type="ECO:0000259" key="2">
    <source>
        <dbReference type="SMART" id="SM00065"/>
    </source>
</evidence>
<dbReference type="Proteomes" id="UP000286931">
    <property type="component" value="Unassembled WGS sequence"/>
</dbReference>
<keyword evidence="5" id="KW-1185">Reference proteome</keyword>
<dbReference type="RefSeq" id="WP_246126584.1">
    <property type="nucleotide sequence ID" value="NZ_BIFH01000016.1"/>
</dbReference>
<dbReference type="AlphaFoldDB" id="A0A401YJ03"/>
<evidence type="ECO:0000256" key="1">
    <source>
        <dbReference type="ARBA" id="ARBA00022801"/>
    </source>
</evidence>